<keyword evidence="4" id="KW-1185">Reference proteome</keyword>
<sequence length="217" mass="22738">MKPYLVPAAMVAHLVLVAGCSHTPAAGGGRSDAATRLNTAAPTDRDDLAIAAIEASVDTALTPLSEVAPVRLTPVQPAVASAPAAPQRSCWAREATPAVYEQVMGEVQVVQAEIAPDGTVLRPPIYRKAPVPRVVRPRAEIKFEAPCPEQLTPEFISSLQRALAARGYFAGNVTGRLDAPTAAALRKYQEERGLASAQLSLETARSLGLVAVSQTKG</sequence>
<dbReference type="PROSITE" id="PS51257">
    <property type="entry name" value="PROKAR_LIPOPROTEIN"/>
    <property type="match status" value="1"/>
</dbReference>
<dbReference type="Proteomes" id="UP001241605">
    <property type="component" value="Chromosome"/>
</dbReference>
<organism evidence="3 4">
    <name type="scientific">Tropicibacter oceani</name>
    <dbReference type="NCBI Taxonomy" id="3058420"/>
    <lineage>
        <taxon>Bacteria</taxon>
        <taxon>Pseudomonadati</taxon>
        <taxon>Pseudomonadota</taxon>
        <taxon>Alphaproteobacteria</taxon>
        <taxon>Rhodobacterales</taxon>
        <taxon>Roseobacteraceae</taxon>
        <taxon>Tropicibacter</taxon>
    </lineage>
</organism>
<dbReference type="InterPro" id="IPR002477">
    <property type="entry name" value="Peptidoglycan-bd-like"/>
</dbReference>
<dbReference type="SUPFAM" id="SSF47090">
    <property type="entry name" value="PGBD-like"/>
    <property type="match status" value="1"/>
</dbReference>
<dbReference type="Pfam" id="PF01471">
    <property type="entry name" value="PG_binding_1"/>
    <property type="match status" value="1"/>
</dbReference>
<keyword evidence="1" id="KW-0732">Signal</keyword>
<proteinExistence type="predicted"/>
<evidence type="ECO:0000313" key="3">
    <source>
        <dbReference type="EMBL" id="WGW02280.1"/>
    </source>
</evidence>
<evidence type="ECO:0000313" key="4">
    <source>
        <dbReference type="Proteomes" id="UP001241605"/>
    </source>
</evidence>
<evidence type="ECO:0000256" key="1">
    <source>
        <dbReference type="SAM" id="SignalP"/>
    </source>
</evidence>
<dbReference type="InterPro" id="IPR036366">
    <property type="entry name" value="PGBDSf"/>
</dbReference>
<name>A0ABY8QCK1_9RHOB</name>
<reference evidence="3 4" key="1">
    <citation type="submission" date="2023-05" db="EMBL/GenBank/DDBJ databases">
        <title>YMD87, complete Genome.</title>
        <authorList>
            <person name="Zhang J."/>
            <person name="Xu X."/>
        </authorList>
    </citation>
    <scope>NUCLEOTIDE SEQUENCE [LARGE SCALE GENOMIC DNA]</scope>
    <source>
        <strain evidence="3 4">YMD87</strain>
    </source>
</reference>
<feature type="chain" id="PRO_5047234761" evidence="1">
    <location>
        <begin position="19"/>
        <end position="217"/>
    </location>
</feature>
<evidence type="ECO:0000259" key="2">
    <source>
        <dbReference type="Pfam" id="PF01471"/>
    </source>
</evidence>
<feature type="domain" description="Peptidoglycan binding-like" evidence="2">
    <location>
        <begin position="155"/>
        <end position="195"/>
    </location>
</feature>
<feature type="signal peptide" evidence="1">
    <location>
        <begin position="1"/>
        <end position="18"/>
    </location>
</feature>
<gene>
    <name evidence="3" type="ORF">QF118_09950</name>
</gene>
<dbReference type="Gene3D" id="1.10.101.10">
    <property type="entry name" value="PGBD-like superfamily/PGBD"/>
    <property type="match status" value="1"/>
</dbReference>
<dbReference type="EMBL" id="CP124616">
    <property type="protein sequence ID" value="WGW02280.1"/>
    <property type="molecule type" value="Genomic_DNA"/>
</dbReference>
<protein>
    <submittedName>
        <fullName evidence="3">Peptidoglycan-binding domain-containing protein</fullName>
    </submittedName>
</protein>
<accession>A0ABY8QCK1</accession>
<dbReference type="RefSeq" id="WP_282298914.1">
    <property type="nucleotide sequence ID" value="NZ_CP124616.1"/>
</dbReference>
<dbReference type="InterPro" id="IPR036365">
    <property type="entry name" value="PGBD-like_sf"/>
</dbReference>